<feature type="transmembrane region" description="Helical" evidence="10">
    <location>
        <begin position="216"/>
        <end position="237"/>
    </location>
</feature>
<feature type="non-terminal residue" evidence="11">
    <location>
        <position position="514"/>
    </location>
</feature>
<dbReference type="UniPathway" id="UPA00079"/>
<evidence type="ECO:0000256" key="3">
    <source>
        <dbReference type="ARBA" id="ARBA00005985"/>
    </source>
</evidence>
<comment type="pathway">
    <text evidence="2">Quinol/quinone metabolism; menaquinone biosynthesis.</text>
</comment>
<dbReference type="AlphaFoldDB" id="G3MJK0"/>
<dbReference type="InterPro" id="IPR044878">
    <property type="entry name" value="UbiA_sf"/>
</dbReference>
<dbReference type="Pfam" id="PF01040">
    <property type="entry name" value="UbiA"/>
    <property type="match status" value="1"/>
</dbReference>
<dbReference type="PANTHER" id="PTHR13929">
    <property type="entry name" value="1,4-DIHYDROXY-2-NAPHTHOATE OCTAPRENYLTRANSFERASE"/>
    <property type="match status" value="1"/>
</dbReference>
<evidence type="ECO:0000256" key="6">
    <source>
        <dbReference type="ARBA" id="ARBA00022679"/>
    </source>
</evidence>
<comment type="similarity">
    <text evidence="3">Belongs to the UbiA prenyltransferase family.</text>
</comment>
<accession>G3MJK0</accession>
<dbReference type="GO" id="GO:0000139">
    <property type="term" value="C:Golgi membrane"/>
    <property type="evidence" value="ECO:0007669"/>
    <property type="project" value="TreeGrafter"/>
</dbReference>
<proteinExistence type="evidence at transcript level"/>
<feature type="transmembrane region" description="Helical" evidence="10">
    <location>
        <begin position="244"/>
        <end position="261"/>
    </location>
</feature>
<dbReference type="GO" id="GO:0009234">
    <property type="term" value="P:menaquinone biosynthetic process"/>
    <property type="evidence" value="ECO:0007669"/>
    <property type="project" value="UniProtKB-UniPathway"/>
</dbReference>
<keyword evidence="9 10" id="KW-0472">Membrane</keyword>
<reference evidence="11" key="1">
    <citation type="journal article" date="2011" name="PLoS ONE">
        <title>A deep insight into the sialotranscriptome of the gulf coast tick, Amblyomma maculatum.</title>
        <authorList>
            <person name="Karim S."/>
            <person name="Singh P."/>
            <person name="Ribeiro J.M."/>
        </authorList>
    </citation>
    <scope>NUCLEOTIDE SEQUENCE</scope>
    <source>
        <tissue evidence="11">Salivary gland</tissue>
    </source>
</reference>
<evidence type="ECO:0000313" key="11">
    <source>
        <dbReference type="EMBL" id="AEO33668.1"/>
    </source>
</evidence>
<dbReference type="CDD" id="cd13962">
    <property type="entry name" value="PT_UbiA_UBIAD1"/>
    <property type="match status" value="1"/>
</dbReference>
<dbReference type="NCBIfam" id="TIGR00751">
    <property type="entry name" value="menA"/>
    <property type="match status" value="1"/>
</dbReference>
<keyword evidence="4" id="KW-0474">Menaquinone biosynthesis</keyword>
<evidence type="ECO:0000256" key="5">
    <source>
        <dbReference type="ARBA" id="ARBA00022602"/>
    </source>
</evidence>
<dbReference type="GO" id="GO:0005783">
    <property type="term" value="C:endoplasmic reticulum"/>
    <property type="evidence" value="ECO:0007669"/>
    <property type="project" value="TreeGrafter"/>
</dbReference>
<feature type="transmembrane region" description="Helical" evidence="10">
    <location>
        <begin position="328"/>
        <end position="349"/>
    </location>
</feature>
<dbReference type="Gene3D" id="1.10.357.140">
    <property type="entry name" value="UbiA prenyltransferase"/>
    <property type="match status" value="1"/>
</dbReference>
<keyword evidence="6" id="KW-0808">Transferase</keyword>
<evidence type="ECO:0000256" key="2">
    <source>
        <dbReference type="ARBA" id="ARBA00004863"/>
    </source>
</evidence>
<comment type="subcellular location">
    <subcellularLocation>
        <location evidence="1">Membrane</location>
        <topology evidence="1">Multi-pass membrane protein</topology>
    </subcellularLocation>
</comment>
<dbReference type="PANTHER" id="PTHR13929:SF0">
    <property type="entry name" value="UBIA PRENYLTRANSFERASE DOMAIN-CONTAINING PROTEIN 1"/>
    <property type="match status" value="1"/>
</dbReference>
<evidence type="ECO:0000256" key="7">
    <source>
        <dbReference type="ARBA" id="ARBA00022692"/>
    </source>
</evidence>
<feature type="transmembrane region" description="Helical" evidence="10">
    <location>
        <begin position="140"/>
        <end position="160"/>
    </location>
</feature>
<evidence type="ECO:0000256" key="9">
    <source>
        <dbReference type="ARBA" id="ARBA00023136"/>
    </source>
</evidence>
<sequence>APGSGSRGEQIAAFAGGRGGFVHHRAFYPVPSRISGRTAHSRADSSVSTYVPQFATFTGRPMVDFPSATGVLSTQALTTGSGYALQAPYRSSQVAHRKEVCNHSHQAKMSESSKESTSMPGGAMAGQSRLSAYLLALRPWSFSASLAPVALGAALAYRVVQHFSPLVFVASCVTALSVHAAGNVVNTYFDYMRGVDSRTSSDDRTLVDRRLTPNEVVHLGALLYTLGCLGFILLAGCSEARMEHLALVYFGGLSSSFLYTGGLGLKYIALGDLLVLVTFGPVCVLYSFVAQAGRMDPAPLWYAMPLAMNTEAILHANNARDRQQDAHAGAVTLALLLGPTGSHVLYALLLFVPYLLFALLAARARWLLLPLITLPSAFNLERQFRDGRLARLPQHTARLNIYFGLFYILAVVLADCPARSALGDAHNTNTLSRSLQCVAIGQYSGPQFLLLCAHNISKCTVALPLPPQEFSVQLFSAFDGLGFRTLKSDFCRYSCCLVWQLFLFFSTADNKKCD</sequence>
<feature type="transmembrane region" description="Helical" evidence="10">
    <location>
        <begin position="267"/>
        <end position="289"/>
    </location>
</feature>
<dbReference type="EMBL" id="JO842051">
    <property type="protein sequence ID" value="AEO33668.1"/>
    <property type="molecule type" value="mRNA"/>
</dbReference>
<feature type="transmembrane region" description="Helical" evidence="10">
    <location>
        <begin position="355"/>
        <end position="378"/>
    </location>
</feature>
<feature type="transmembrane region" description="Helical" evidence="10">
    <location>
        <begin position="167"/>
        <end position="189"/>
    </location>
</feature>
<dbReference type="GO" id="GO:0042371">
    <property type="term" value="P:vitamin K biosynthetic process"/>
    <property type="evidence" value="ECO:0007669"/>
    <property type="project" value="TreeGrafter"/>
</dbReference>
<dbReference type="InterPro" id="IPR000537">
    <property type="entry name" value="UbiA_prenyltransferase"/>
</dbReference>
<organism evidence="11">
    <name type="scientific">Amblyomma maculatum</name>
    <name type="common">Gulf Coast tick</name>
    <dbReference type="NCBI Taxonomy" id="34609"/>
    <lineage>
        <taxon>Eukaryota</taxon>
        <taxon>Metazoa</taxon>
        <taxon>Ecdysozoa</taxon>
        <taxon>Arthropoda</taxon>
        <taxon>Chelicerata</taxon>
        <taxon>Arachnida</taxon>
        <taxon>Acari</taxon>
        <taxon>Parasitiformes</taxon>
        <taxon>Ixodida</taxon>
        <taxon>Ixodoidea</taxon>
        <taxon>Ixodidae</taxon>
        <taxon>Amblyomminae</taxon>
        <taxon>Amblyomma</taxon>
    </lineage>
</organism>
<evidence type="ECO:0000256" key="8">
    <source>
        <dbReference type="ARBA" id="ARBA00022989"/>
    </source>
</evidence>
<feature type="non-terminal residue" evidence="11">
    <location>
        <position position="1"/>
    </location>
</feature>
<evidence type="ECO:0008006" key="12">
    <source>
        <dbReference type="Google" id="ProtNLM"/>
    </source>
</evidence>
<evidence type="ECO:0000256" key="1">
    <source>
        <dbReference type="ARBA" id="ARBA00004141"/>
    </source>
</evidence>
<keyword evidence="8 10" id="KW-1133">Transmembrane helix</keyword>
<feature type="transmembrane region" description="Helical" evidence="10">
    <location>
        <begin position="399"/>
        <end position="422"/>
    </location>
</feature>
<evidence type="ECO:0000256" key="4">
    <source>
        <dbReference type="ARBA" id="ARBA00022428"/>
    </source>
</evidence>
<keyword evidence="5" id="KW-0637">Prenyltransferase</keyword>
<protein>
    <recommendedName>
        <fullName evidence="12">UbiA prenyltransferase domain-containing protein 1</fullName>
    </recommendedName>
</protein>
<name>G3MJK0_AMBMU</name>
<dbReference type="GO" id="GO:0004659">
    <property type="term" value="F:prenyltransferase activity"/>
    <property type="evidence" value="ECO:0007669"/>
    <property type="project" value="UniProtKB-KW"/>
</dbReference>
<evidence type="ECO:0000256" key="10">
    <source>
        <dbReference type="SAM" id="Phobius"/>
    </source>
</evidence>
<keyword evidence="7 10" id="KW-0812">Transmembrane</keyword>
<dbReference type="InterPro" id="IPR026046">
    <property type="entry name" value="UBIAD1"/>
</dbReference>